<organism evidence="1">
    <name type="scientific">Siphoviridae sp. ct8Hx23</name>
    <dbReference type="NCBI Taxonomy" id="2825360"/>
    <lineage>
        <taxon>Viruses</taxon>
        <taxon>Duplodnaviria</taxon>
        <taxon>Heunggongvirae</taxon>
        <taxon>Uroviricota</taxon>
        <taxon>Caudoviricetes</taxon>
    </lineage>
</organism>
<protein>
    <submittedName>
        <fullName evidence="1">Uncharacterized protein</fullName>
    </submittedName>
</protein>
<dbReference type="EMBL" id="BK015355">
    <property type="protein sequence ID" value="DAE02922.1"/>
    <property type="molecule type" value="Genomic_DNA"/>
</dbReference>
<reference evidence="1" key="1">
    <citation type="journal article" date="2021" name="Proc. Natl. Acad. Sci. U.S.A.">
        <title>A Catalog of Tens of Thousands of Viruses from Human Metagenomes Reveals Hidden Associations with Chronic Diseases.</title>
        <authorList>
            <person name="Tisza M.J."/>
            <person name="Buck C.B."/>
        </authorList>
    </citation>
    <scope>NUCLEOTIDE SEQUENCE</scope>
    <source>
        <strain evidence="1">Ct8Hx23</strain>
    </source>
</reference>
<proteinExistence type="predicted"/>
<accession>A0A8S5P7F8</accession>
<name>A0A8S5P7F8_9CAUD</name>
<evidence type="ECO:0000313" key="1">
    <source>
        <dbReference type="EMBL" id="DAE02922.1"/>
    </source>
</evidence>
<dbReference type="Pfam" id="PF23140">
    <property type="entry name" value="Gp80"/>
    <property type="match status" value="1"/>
</dbReference>
<dbReference type="InterPro" id="IPR056908">
    <property type="entry name" value="Gp80-like"/>
</dbReference>
<sequence length="126" mass="13315">MGLTNYGERKVFELLKGDGTYYIGLLTTAPTDSDSGVEVTGGAYARQVFPASDPTTDSNGETTVKNTAAIEYPTATADWGTPVAWGLYDAATGGNLVWYGAFTTPKAFSANDTCIIHANEFVLSVD</sequence>